<dbReference type="InterPro" id="IPR008927">
    <property type="entry name" value="6-PGluconate_DH-like_C_sf"/>
</dbReference>
<dbReference type="Gene3D" id="1.10.1040.10">
    <property type="entry name" value="N-(1-d-carboxylethyl)-l-norvaline Dehydrogenase, domain 2"/>
    <property type="match status" value="1"/>
</dbReference>
<accession>A0AAX4KIH1</accession>
<dbReference type="InterPro" id="IPR013328">
    <property type="entry name" value="6PGD_dom2"/>
</dbReference>
<dbReference type="InterPro" id="IPR051265">
    <property type="entry name" value="HIBADH-related_NP60_sf"/>
</dbReference>
<dbReference type="GeneID" id="91102227"/>
<evidence type="ECO:0000256" key="1">
    <source>
        <dbReference type="ARBA" id="ARBA00007598"/>
    </source>
</evidence>
<feature type="domain" description="6-phosphogluconate dehydrogenase NADP-binding" evidence="3">
    <location>
        <begin position="1"/>
        <end position="146"/>
    </location>
</feature>
<protein>
    <recommendedName>
        <fullName evidence="3">6-phosphogluconate dehydrogenase NADP-binding domain-containing protein</fullName>
    </recommendedName>
</protein>
<dbReference type="SUPFAM" id="SSF51735">
    <property type="entry name" value="NAD(P)-binding Rossmann-fold domains"/>
    <property type="match status" value="1"/>
</dbReference>
<evidence type="ECO:0000313" key="4">
    <source>
        <dbReference type="EMBL" id="WWD05350.1"/>
    </source>
</evidence>
<dbReference type="InterPro" id="IPR036291">
    <property type="entry name" value="NAD(P)-bd_dom_sf"/>
</dbReference>
<evidence type="ECO:0000313" key="5">
    <source>
        <dbReference type="Proteomes" id="UP001358614"/>
    </source>
</evidence>
<reference evidence="4 5" key="1">
    <citation type="submission" date="2024-01" db="EMBL/GenBank/DDBJ databases">
        <title>Comparative genomics of Cryptococcus and Kwoniella reveals pathogenesis evolution and contrasting modes of karyotype evolution via chromosome fusion or intercentromeric recombination.</title>
        <authorList>
            <person name="Coelho M.A."/>
            <person name="David-Palma M."/>
            <person name="Shea T."/>
            <person name="Bowers K."/>
            <person name="McGinley-Smith S."/>
            <person name="Mohammad A.W."/>
            <person name="Gnirke A."/>
            <person name="Yurkov A.M."/>
            <person name="Nowrousian M."/>
            <person name="Sun S."/>
            <person name="Cuomo C.A."/>
            <person name="Heitman J."/>
        </authorList>
    </citation>
    <scope>NUCLEOTIDE SEQUENCE [LARGE SCALE GENOMIC DNA]</scope>
    <source>
        <strain evidence="4 5">PYCC6329</strain>
    </source>
</reference>
<dbReference type="InterPro" id="IPR006115">
    <property type="entry name" value="6PGDH_NADP-bd"/>
</dbReference>
<evidence type="ECO:0000259" key="3">
    <source>
        <dbReference type="Pfam" id="PF03446"/>
    </source>
</evidence>
<dbReference type="SUPFAM" id="SSF48179">
    <property type="entry name" value="6-phosphogluconate dehydrogenase C-terminal domain-like"/>
    <property type="match status" value="1"/>
</dbReference>
<dbReference type="GO" id="GO:0016491">
    <property type="term" value="F:oxidoreductase activity"/>
    <property type="evidence" value="ECO:0007669"/>
    <property type="project" value="UniProtKB-KW"/>
</dbReference>
<dbReference type="KEGG" id="ker:91102227"/>
<gene>
    <name evidence="4" type="ORF">V865_003423</name>
</gene>
<dbReference type="Gene3D" id="3.40.50.720">
    <property type="entry name" value="NAD(P)-binding Rossmann-like Domain"/>
    <property type="match status" value="1"/>
</dbReference>
<evidence type="ECO:0000256" key="2">
    <source>
        <dbReference type="ARBA" id="ARBA00023002"/>
    </source>
</evidence>
<dbReference type="GO" id="GO:0050661">
    <property type="term" value="F:NADP binding"/>
    <property type="evidence" value="ECO:0007669"/>
    <property type="project" value="InterPro"/>
</dbReference>
<dbReference type="InterPro" id="IPR015815">
    <property type="entry name" value="HIBADH-related"/>
</dbReference>
<dbReference type="RefSeq" id="XP_066083317.1">
    <property type="nucleotide sequence ID" value="XM_066227220.1"/>
</dbReference>
<keyword evidence="5" id="KW-1185">Reference proteome</keyword>
<dbReference type="PANTHER" id="PTHR43580:SF8">
    <property type="entry name" value="6-PHOSPHOGLUCONATE DEHYDROGENASE NADP-BINDING DOMAIN-CONTAINING PROTEIN-RELATED"/>
    <property type="match status" value="1"/>
</dbReference>
<organism evidence="4 5">
    <name type="scientific">Kwoniella europaea PYCC6329</name>
    <dbReference type="NCBI Taxonomy" id="1423913"/>
    <lineage>
        <taxon>Eukaryota</taxon>
        <taxon>Fungi</taxon>
        <taxon>Dikarya</taxon>
        <taxon>Basidiomycota</taxon>
        <taxon>Agaricomycotina</taxon>
        <taxon>Tremellomycetes</taxon>
        <taxon>Tremellales</taxon>
        <taxon>Cryptococcaceae</taxon>
        <taxon>Kwoniella</taxon>
    </lineage>
</organism>
<sequence length="284" mass="30806">MGRPIFTNLVNYAATNGLPAPCAWNIDQSSYREIQSDLKEVHLAGEVEEVIKRSNVVFTCLLNDEVAEKVYQKLYTAVGSEKVIFVDQSSLRPKTSRRLEKAAHAVGASYLAAPVFGRPNAAKAATLVQILGGEPEVKELVKPILVPAIATRTVDAGNEVAKGNSLILGIVEMLAETYAVADTIGFDAKVYQSFIRDFLPVYPYIAYGDNISTGSFKGAGGFRLEADARNILSLGEDFGKRVSMPTIELAKKHLVRAEELCGEDVDWSALAVALREQAGLAPFR</sequence>
<dbReference type="PIRSF" id="PIRSF000103">
    <property type="entry name" value="HIBADH"/>
    <property type="match status" value="1"/>
</dbReference>
<comment type="similarity">
    <text evidence="1">Belongs to the HIBADH-related family. NP60 subfamily.</text>
</comment>
<dbReference type="EMBL" id="CP144089">
    <property type="protein sequence ID" value="WWD05350.1"/>
    <property type="molecule type" value="Genomic_DNA"/>
</dbReference>
<dbReference type="Pfam" id="PF03446">
    <property type="entry name" value="NAD_binding_2"/>
    <property type="match status" value="1"/>
</dbReference>
<dbReference type="AlphaFoldDB" id="A0AAX4KIH1"/>
<dbReference type="Proteomes" id="UP001358614">
    <property type="component" value="Chromosome 1"/>
</dbReference>
<proteinExistence type="inferred from homology"/>
<name>A0AAX4KIH1_9TREE</name>
<dbReference type="PANTHER" id="PTHR43580">
    <property type="entry name" value="OXIDOREDUCTASE GLYR1-RELATED"/>
    <property type="match status" value="1"/>
</dbReference>
<keyword evidence="2" id="KW-0560">Oxidoreductase</keyword>